<dbReference type="Proteomes" id="UP000805193">
    <property type="component" value="Unassembled WGS sequence"/>
</dbReference>
<reference evidence="1 2" key="1">
    <citation type="journal article" date="2020" name="Cell">
        <title>Large-Scale Comparative Analyses of Tick Genomes Elucidate Their Genetic Diversity and Vector Capacities.</title>
        <authorList>
            <consortium name="Tick Genome and Microbiome Consortium (TIGMIC)"/>
            <person name="Jia N."/>
            <person name="Wang J."/>
            <person name="Shi W."/>
            <person name="Du L."/>
            <person name="Sun Y."/>
            <person name="Zhan W."/>
            <person name="Jiang J.F."/>
            <person name="Wang Q."/>
            <person name="Zhang B."/>
            <person name="Ji P."/>
            <person name="Bell-Sakyi L."/>
            <person name="Cui X.M."/>
            <person name="Yuan T.T."/>
            <person name="Jiang B.G."/>
            <person name="Yang W.F."/>
            <person name="Lam T.T."/>
            <person name="Chang Q.C."/>
            <person name="Ding S.J."/>
            <person name="Wang X.J."/>
            <person name="Zhu J.G."/>
            <person name="Ruan X.D."/>
            <person name="Zhao L."/>
            <person name="Wei J.T."/>
            <person name="Ye R.Z."/>
            <person name="Que T.C."/>
            <person name="Du C.H."/>
            <person name="Zhou Y.H."/>
            <person name="Cheng J.X."/>
            <person name="Dai P.F."/>
            <person name="Guo W.B."/>
            <person name="Han X.H."/>
            <person name="Huang E.J."/>
            <person name="Li L.F."/>
            <person name="Wei W."/>
            <person name="Gao Y.C."/>
            <person name="Liu J.Z."/>
            <person name="Shao H.Z."/>
            <person name="Wang X."/>
            <person name="Wang C.C."/>
            <person name="Yang T.C."/>
            <person name="Huo Q.B."/>
            <person name="Li W."/>
            <person name="Chen H.Y."/>
            <person name="Chen S.E."/>
            <person name="Zhou L.G."/>
            <person name="Ni X.B."/>
            <person name="Tian J.H."/>
            <person name="Sheng Y."/>
            <person name="Liu T."/>
            <person name="Pan Y.S."/>
            <person name="Xia L.Y."/>
            <person name="Li J."/>
            <person name="Zhao F."/>
            <person name="Cao W.C."/>
        </authorList>
    </citation>
    <scope>NUCLEOTIDE SEQUENCE [LARGE SCALE GENOMIC DNA]</scope>
    <source>
        <strain evidence="1">Iper-2018</strain>
    </source>
</reference>
<proteinExistence type="predicted"/>
<name>A0AC60PH93_IXOPE</name>
<protein>
    <submittedName>
        <fullName evidence="1">Uncharacterized protein</fullName>
    </submittedName>
</protein>
<gene>
    <name evidence="1" type="ORF">HPB47_003923</name>
</gene>
<keyword evidence="2" id="KW-1185">Reference proteome</keyword>
<comment type="caution">
    <text evidence="1">The sequence shown here is derived from an EMBL/GenBank/DDBJ whole genome shotgun (WGS) entry which is preliminary data.</text>
</comment>
<sequence>MRSKRRTTKCLICKTCFSDLRRELFAAPKLRGLRARKGNMDQRGPPVSLRPPMFDPGGTTSVTFEPGVIDTALSLSPEIGGTNTQAANTGTTTATSGQITEGIQSMLTQETLGKLGQIEVDGREEGTSQLQGTQPAGPQTHQRLPPPEVSQLFQVLAGVIERQPAILEALQQFVARFVPLPQEVLNDPPQHKHRDPRQYPRSRENNDRSRSPRRPTTGDREAESYQEVQQIEDDGRFPSANPKPQDNGWASQAGASTYSTSQGPTPGQSVPSAPLTATSVSQTDGDQEWPLPGASSQIRKRMPTSNGERRQIYTGVTSGTNGGASLPDYSVHRNEKANALSITTRDPNITEKLMTIKEIRKGDEDNIFQPFKALAGNECRGVVYLRGEGNEVSPAQLLEDIVCRTQKGKKGNVILVTFQGKTCPKRVSHMHEVLAVLCFQCHAIGHKMDVCPRKGQRCGTCGSEHDGMEECTKDPKCANCDGAHVATSNECPKRAIPPRRTAKKTTRTEERSKKHKPLPPAALPVSQDAGVSYAAFGDTPINIHNTYIRPCGDSNEVDWIKGLVEKNKHTILAGDFNARHTAWGYPNKNARGKHIKKACLAAGLHLCNDPDTPTWLAQAANQNDTSPDLTWASPRLQVQWQVQTDPWGSDHLPIHIKLPISTSPRRRVIFTKWDNFRTAMSRLANVPFADRIQQALRESRTEYSVKEDSPPPDLHLIKLWDRRLEALQRYKARRSLRNKIRLNRTTTKAKKEGPGTDMSQASRLRQIFIQVLVIAWTIHTKPYQRLPYAPLILPPLDTSRFDGTAWQPQLAPDNQKLQKPLPGSSSEGPGTDMSQASRLRQIFIQVLVIAWTIHTKPYQRVDNQPLPIGALASLQLPYAPLILPPLDTSRFDGTAWQPQLAPDYQKLQKPLPGSSSEGPGTDMSQASRLRQIFIQGCALKSEEEMRQEGRGSLNAKVAREGDVIIVRWQDNGTVNVASTFVGIGEATTVRQWSESTKQHVEITCPALIKEYNAFMGGVDKMDFLVSLYPLSSRTKKWTVRVISHFASFALVNSWQEYLKDAQENHIQPRKVLDMLGFQKNVGLALILCNKPSSKKRGRPSLDQAADPSKKVHYAEPRPVNAVRYDGLNHWPAHATQKFAQRCKLEGCTSRTRIRCRKCKVFLCLSAINDCFYAFHHKSPEVPLQAAIAPRLRDSGCDCPGVTNSRRRRRSALAAAGRNGYAKTPDCRVPALRQRNGTMARVRARPLYVGLAGL</sequence>
<dbReference type="EMBL" id="JABSTQ010010585">
    <property type="protein sequence ID" value="KAG0419713.1"/>
    <property type="molecule type" value="Genomic_DNA"/>
</dbReference>
<evidence type="ECO:0000313" key="2">
    <source>
        <dbReference type="Proteomes" id="UP000805193"/>
    </source>
</evidence>
<accession>A0AC60PH93</accession>
<organism evidence="1 2">
    <name type="scientific">Ixodes persulcatus</name>
    <name type="common">Taiga tick</name>
    <dbReference type="NCBI Taxonomy" id="34615"/>
    <lineage>
        <taxon>Eukaryota</taxon>
        <taxon>Metazoa</taxon>
        <taxon>Ecdysozoa</taxon>
        <taxon>Arthropoda</taxon>
        <taxon>Chelicerata</taxon>
        <taxon>Arachnida</taxon>
        <taxon>Acari</taxon>
        <taxon>Parasitiformes</taxon>
        <taxon>Ixodida</taxon>
        <taxon>Ixodoidea</taxon>
        <taxon>Ixodidae</taxon>
        <taxon>Ixodinae</taxon>
        <taxon>Ixodes</taxon>
    </lineage>
</organism>
<evidence type="ECO:0000313" key="1">
    <source>
        <dbReference type="EMBL" id="KAG0419713.1"/>
    </source>
</evidence>